<dbReference type="PANTHER" id="PTHR12338">
    <property type="entry name" value="AUTOTRANSPORTER"/>
    <property type="match status" value="1"/>
</dbReference>
<comment type="subcellular location">
    <subcellularLocation>
        <location evidence="1">Secreted</location>
    </subcellularLocation>
</comment>
<dbReference type="Pfam" id="PF13018">
    <property type="entry name" value="ESPR"/>
    <property type="match status" value="1"/>
</dbReference>
<dbReference type="InterPro" id="IPR050909">
    <property type="entry name" value="Bact_Autotransporter_VF"/>
</dbReference>
<dbReference type="SUPFAM" id="SSF51126">
    <property type="entry name" value="Pectin lyase-like"/>
    <property type="match status" value="1"/>
</dbReference>
<dbReference type="RefSeq" id="WP_374700746.1">
    <property type="nucleotide sequence ID" value="NZ_CQEM01000004.1"/>
</dbReference>
<keyword evidence="4" id="KW-1133">Transmembrane helix</keyword>
<reference evidence="7" key="1">
    <citation type="submission" date="2015-03" db="EMBL/GenBank/DDBJ databases">
        <authorList>
            <consortium name="Pathogen Informatics"/>
        </authorList>
    </citation>
    <scope>NUCLEOTIDE SEQUENCE [LARGE SCALE GENOMIC DNA]</scope>
    <source>
        <strain evidence="7">IP27925</strain>
    </source>
</reference>
<feature type="domain" description="Filamentous haemagglutinin FhaB/tRNA nuclease CdiA-like TPS" evidence="5">
    <location>
        <begin position="70"/>
        <end position="182"/>
    </location>
</feature>
<dbReference type="NCBIfam" id="TIGR01901">
    <property type="entry name" value="adhes_NPXG"/>
    <property type="match status" value="1"/>
</dbReference>
<gene>
    <name evidence="6" type="primary">hxuA</name>
    <name evidence="6" type="ORF">ERS008460_01053</name>
</gene>
<evidence type="ECO:0000259" key="5">
    <source>
        <dbReference type="SMART" id="SM00912"/>
    </source>
</evidence>
<dbReference type="Pfam" id="PF05860">
    <property type="entry name" value="TPS"/>
    <property type="match status" value="1"/>
</dbReference>
<feature type="transmembrane region" description="Helical" evidence="4">
    <location>
        <begin position="48"/>
        <end position="68"/>
    </location>
</feature>
<dbReference type="GO" id="GO:0005576">
    <property type="term" value="C:extracellular region"/>
    <property type="evidence" value="ECO:0007669"/>
    <property type="project" value="UniProtKB-SubCell"/>
</dbReference>
<evidence type="ECO:0000256" key="4">
    <source>
        <dbReference type="SAM" id="Phobius"/>
    </source>
</evidence>
<accession>A0A0T9TI81</accession>
<keyword evidence="4" id="KW-0472">Membrane</keyword>
<dbReference type="SMART" id="SM00912">
    <property type="entry name" value="Haemagg_act"/>
    <property type="match status" value="1"/>
</dbReference>
<sequence length="245" mass="26127">MNSKLYKHIFCRRLGCLVAVAEFTRSYGKSFSSTGILLTKGNNPRVGIVNRLAFMVGIALGTLSWRVFANPSLPVNGNIVVGQGGLSVNNTTLTVTQQTDKLAINWGSYDIAQGHSVIYQQPGSQSIALNRVLGNNGSQIHGSLKANGQIFLLNPQGVLFGKGAEVSVGGLVASTKLMSNQDFISGQYRLTSPQHEGHVINQANLSAVPGGGISRWWGHKLITSAQALLILLRGELCSRLGSVSR</sequence>
<evidence type="ECO:0000256" key="3">
    <source>
        <dbReference type="ARBA" id="ARBA00022729"/>
    </source>
</evidence>
<keyword evidence="2" id="KW-0964">Secreted</keyword>
<dbReference type="Gene3D" id="2.160.20.10">
    <property type="entry name" value="Single-stranded right-handed beta-helix, Pectin lyase-like"/>
    <property type="match status" value="1"/>
</dbReference>
<evidence type="ECO:0000256" key="2">
    <source>
        <dbReference type="ARBA" id="ARBA00022525"/>
    </source>
</evidence>
<organism evidence="6 7">
    <name type="scientific">Yersinia aleksiciae</name>
    <dbReference type="NCBI Taxonomy" id="263819"/>
    <lineage>
        <taxon>Bacteria</taxon>
        <taxon>Pseudomonadati</taxon>
        <taxon>Pseudomonadota</taxon>
        <taxon>Gammaproteobacteria</taxon>
        <taxon>Enterobacterales</taxon>
        <taxon>Yersiniaceae</taxon>
        <taxon>Yersinia</taxon>
    </lineage>
</organism>
<dbReference type="InterPro" id="IPR012334">
    <property type="entry name" value="Pectin_lyas_fold"/>
</dbReference>
<proteinExistence type="predicted"/>
<dbReference type="PANTHER" id="PTHR12338:SF8">
    <property type="entry name" value="HEME_HEMOPEXIN-BINDING PROTEIN"/>
    <property type="match status" value="1"/>
</dbReference>
<keyword evidence="3" id="KW-0732">Signal</keyword>
<evidence type="ECO:0000256" key="1">
    <source>
        <dbReference type="ARBA" id="ARBA00004613"/>
    </source>
</evidence>
<dbReference type="InterPro" id="IPR008638">
    <property type="entry name" value="FhaB/CdiA-like_TPS"/>
</dbReference>
<dbReference type="AlphaFoldDB" id="A0A0T9TI81"/>
<dbReference type="EMBL" id="CQEM01000004">
    <property type="protein sequence ID" value="CNK84759.1"/>
    <property type="molecule type" value="Genomic_DNA"/>
</dbReference>
<dbReference type="Proteomes" id="UP000040088">
    <property type="component" value="Unassembled WGS sequence"/>
</dbReference>
<evidence type="ECO:0000313" key="6">
    <source>
        <dbReference type="EMBL" id="CNK84759.1"/>
    </source>
</evidence>
<dbReference type="InterPro" id="IPR024973">
    <property type="entry name" value="ESPR"/>
</dbReference>
<name>A0A0T9TI81_YERAE</name>
<keyword evidence="4" id="KW-0812">Transmembrane</keyword>
<dbReference type="InterPro" id="IPR011050">
    <property type="entry name" value="Pectin_lyase_fold/virulence"/>
</dbReference>
<evidence type="ECO:0000313" key="7">
    <source>
        <dbReference type="Proteomes" id="UP000040088"/>
    </source>
</evidence>
<protein>
    <submittedName>
        <fullName evidence="6">Large exoproteins involved in heme utilization or adhesion</fullName>
    </submittedName>
</protein>